<gene>
    <name evidence="1" type="ORF">OKIOD_LOCUS8661</name>
</gene>
<name>A0ABN7SJY5_OIKDI</name>
<reference evidence="1 2" key="1">
    <citation type="submission" date="2021-04" db="EMBL/GenBank/DDBJ databases">
        <authorList>
            <person name="Bliznina A."/>
        </authorList>
    </citation>
    <scope>NUCLEOTIDE SEQUENCE [LARGE SCALE GENOMIC DNA]</scope>
</reference>
<keyword evidence="2" id="KW-1185">Reference proteome</keyword>
<evidence type="ECO:0000313" key="2">
    <source>
        <dbReference type="Proteomes" id="UP001158576"/>
    </source>
</evidence>
<accession>A0ABN7SJY5</accession>
<organism evidence="1 2">
    <name type="scientific">Oikopleura dioica</name>
    <name type="common">Tunicate</name>
    <dbReference type="NCBI Taxonomy" id="34765"/>
    <lineage>
        <taxon>Eukaryota</taxon>
        <taxon>Metazoa</taxon>
        <taxon>Chordata</taxon>
        <taxon>Tunicata</taxon>
        <taxon>Appendicularia</taxon>
        <taxon>Copelata</taxon>
        <taxon>Oikopleuridae</taxon>
        <taxon>Oikopleura</taxon>
    </lineage>
</organism>
<sequence>MSGIADKINELVASGEIASFGELRDIRDYCRDAEQFVSDIREILEDSPSPDDFRSFGATAVYLRREGRRIANRLSDEWWRTQPRRTPFGAIRQAVLNLHLEVERCIAQDLPFSIRA</sequence>
<dbReference type="EMBL" id="OU015570">
    <property type="protein sequence ID" value="CAG5101453.1"/>
    <property type="molecule type" value="Genomic_DNA"/>
</dbReference>
<dbReference type="Proteomes" id="UP001158576">
    <property type="component" value="Chromosome YSR"/>
</dbReference>
<proteinExistence type="predicted"/>
<evidence type="ECO:0000313" key="1">
    <source>
        <dbReference type="EMBL" id="CAG5101453.1"/>
    </source>
</evidence>
<protein>
    <submittedName>
        <fullName evidence="1">Oidioi.mRNA.OKI2018_I69.YSR.g17103.t1.cds</fullName>
    </submittedName>
</protein>